<keyword evidence="5" id="KW-0812">Transmembrane</keyword>
<comment type="caution">
    <text evidence="7">The sequence shown here is derived from an EMBL/GenBank/DDBJ whole genome shotgun (WGS) entry which is preliminary data.</text>
</comment>
<organism evidence="7 8">
    <name type="scientific">Triparma columacea</name>
    <dbReference type="NCBI Taxonomy" id="722753"/>
    <lineage>
        <taxon>Eukaryota</taxon>
        <taxon>Sar</taxon>
        <taxon>Stramenopiles</taxon>
        <taxon>Ochrophyta</taxon>
        <taxon>Bolidophyceae</taxon>
        <taxon>Parmales</taxon>
        <taxon>Triparmaceae</taxon>
        <taxon>Triparma</taxon>
    </lineage>
</organism>
<sequence length="210" mass="22982">MKSTAVPDPGVSPVPFYCLAAITATATIALSPFLLTPMLPRRIFGALPYQHTPRDKLNSAFKLLSKHGLSPESSSSHSKRLKFVDLGSGAGEAVLMASRKGFDALGVEINPTLLAISHASRLFTQTSPGVARFSSSNLLTLPYSSFDVIFLFGVKPLLSQLEPKLISEVKPSGHLLLYRFTLPSTPDYKKKYEIVDRDGELTLYRRVNET</sequence>
<dbReference type="InterPro" id="IPR026170">
    <property type="entry name" value="FAM173A/B"/>
</dbReference>
<dbReference type="CDD" id="cd02440">
    <property type="entry name" value="AdoMet_MTases"/>
    <property type="match status" value="1"/>
</dbReference>
<dbReference type="InterPro" id="IPR013216">
    <property type="entry name" value="Methyltransf_11"/>
</dbReference>
<evidence type="ECO:0000259" key="6">
    <source>
        <dbReference type="Pfam" id="PF08241"/>
    </source>
</evidence>
<keyword evidence="5" id="KW-1133">Transmembrane helix</keyword>
<dbReference type="GO" id="GO:1905706">
    <property type="term" value="P:regulation of mitochondrial ATP synthesis coupled proton transport"/>
    <property type="evidence" value="ECO:0007669"/>
    <property type="project" value="TreeGrafter"/>
</dbReference>
<evidence type="ECO:0000256" key="1">
    <source>
        <dbReference type="ARBA" id="ARBA00010633"/>
    </source>
</evidence>
<gene>
    <name evidence="7" type="ORF">TrCOL_g10904</name>
</gene>
<dbReference type="Pfam" id="PF08241">
    <property type="entry name" value="Methyltransf_11"/>
    <property type="match status" value="1"/>
</dbReference>
<keyword evidence="5" id="KW-0472">Membrane</keyword>
<feature type="transmembrane region" description="Helical" evidence="5">
    <location>
        <begin position="14"/>
        <end position="35"/>
    </location>
</feature>
<protein>
    <recommendedName>
        <fullName evidence="6">Methyltransferase type 11 domain-containing protein</fullName>
    </recommendedName>
</protein>
<dbReference type="GO" id="GO:0032259">
    <property type="term" value="P:methylation"/>
    <property type="evidence" value="ECO:0007669"/>
    <property type="project" value="UniProtKB-KW"/>
</dbReference>
<dbReference type="Proteomes" id="UP001165065">
    <property type="component" value="Unassembled WGS sequence"/>
</dbReference>
<evidence type="ECO:0000313" key="8">
    <source>
        <dbReference type="Proteomes" id="UP001165065"/>
    </source>
</evidence>
<proteinExistence type="inferred from homology"/>
<keyword evidence="8" id="KW-1185">Reference proteome</keyword>
<dbReference type="PANTHER" id="PTHR13610:SF9">
    <property type="entry name" value="FI06469P"/>
    <property type="match status" value="1"/>
</dbReference>
<dbReference type="OrthoDB" id="192798at2759"/>
<accession>A0A9W7G1E7</accession>
<dbReference type="GO" id="GO:0016279">
    <property type="term" value="F:protein-lysine N-methyltransferase activity"/>
    <property type="evidence" value="ECO:0007669"/>
    <property type="project" value="InterPro"/>
</dbReference>
<dbReference type="InterPro" id="IPR029063">
    <property type="entry name" value="SAM-dependent_MTases_sf"/>
</dbReference>
<name>A0A9W7G1E7_9STRA</name>
<comment type="similarity">
    <text evidence="1">Belongs to the ANT/ATPSC lysine N-methyltransferase family.</text>
</comment>
<evidence type="ECO:0000313" key="7">
    <source>
        <dbReference type="EMBL" id="GMI27567.1"/>
    </source>
</evidence>
<reference evidence="8" key="1">
    <citation type="journal article" date="2023" name="Commun. Biol.">
        <title>Genome analysis of Parmales, the sister group of diatoms, reveals the evolutionary specialization of diatoms from phago-mixotrophs to photoautotrophs.</title>
        <authorList>
            <person name="Ban H."/>
            <person name="Sato S."/>
            <person name="Yoshikawa S."/>
            <person name="Yamada K."/>
            <person name="Nakamura Y."/>
            <person name="Ichinomiya M."/>
            <person name="Sato N."/>
            <person name="Blanc-Mathieu R."/>
            <person name="Endo H."/>
            <person name="Kuwata A."/>
            <person name="Ogata H."/>
        </authorList>
    </citation>
    <scope>NUCLEOTIDE SEQUENCE [LARGE SCALE GENOMIC DNA]</scope>
</reference>
<keyword evidence="3" id="KW-0808">Transferase</keyword>
<dbReference type="SUPFAM" id="SSF53335">
    <property type="entry name" value="S-adenosyl-L-methionine-dependent methyltransferases"/>
    <property type="match status" value="1"/>
</dbReference>
<evidence type="ECO:0000256" key="4">
    <source>
        <dbReference type="ARBA" id="ARBA00022691"/>
    </source>
</evidence>
<dbReference type="PANTHER" id="PTHR13610">
    <property type="entry name" value="METHYLTRANSFERASE DOMAIN-CONTAINING PROTEIN"/>
    <property type="match status" value="1"/>
</dbReference>
<dbReference type="EMBL" id="BRYA01000646">
    <property type="protein sequence ID" value="GMI27567.1"/>
    <property type="molecule type" value="Genomic_DNA"/>
</dbReference>
<keyword evidence="2" id="KW-0489">Methyltransferase</keyword>
<dbReference type="Gene3D" id="3.40.50.150">
    <property type="entry name" value="Vaccinia Virus protein VP39"/>
    <property type="match status" value="1"/>
</dbReference>
<dbReference type="AlphaFoldDB" id="A0A9W7G1E7"/>
<evidence type="ECO:0000256" key="3">
    <source>
        <dbReference type="ARBA" id="ARBA00022679"/>
    </source>
</evidence>
<dbReference type="GO" id="GO:0005739">
    <property type="term" value="C:mitochondrion"/>
    <property type="evidence" value="ECO:0007669"/>
    <property type="project" value="TreeGrafter"/>
</dbReference>
<feature type="domain" description="Methyltransferase type 11" evidence="6">
    <location>
        <begin position="84"/>
        <end position="155"/>
    </location>
</feature>
<evidence type="ECO:0000256" key="2">
    <source>
        <dbReference type="ARBA" id="ARBA00022603"/>
    </source>
</evidence>
<evidence type="ECO:0000256" key="5">
    <source>
        <dbReference type="SAM" id="Phobius"/>
    </source>
</evidence>
<keyword evidence="4" id="KW-0949">S-adenosyl-L-methionine</keyword>